<keyword evidence="1" id="KW-0732">Signal</keyword>
<dbReference type="EnsemblPlants" id="ORUFI02G33500.1">
    <property type="protein sequence ID" value="ORUFI02G33500.1"/>
    <property type="gene ID" value="ORUFI02G33500"/>
</dbReference>
<feature type="signal peptide" evidence="1">
    <location>
        <begin position="1"/>
        <end position="24"/>
    </location>
</feature>
<organism evidence="2 3">
    <name type="scientific">Oryza rufipogon</name>
    <name type="common">Brownbeard rice</name>
    <name type="synonym">Asian wild rice</name>
    <dbReference type="NCBI Taxonomy" id="4529"/>
    <lineage>
        <taxon>Eukaryota</taxon>
        <taxon>Viridiplantae</taxon>
        <taxon>Streptophyta</taxon>
        <taxon>Embryophyta</taxon>
        <taxon>Tracheophyta</taxon>
        <taxon>Spermatophyta</taxon>
        <taxon>Magnoliopsida</taxon>
        <taxon>Liliopsida</taxon>
        <taxon>Poales</taxon>
        <taxon>Poaceae</taxon>
        <taxon>BOP clade</taxon>
        <taxon>Oryzoideae</taxon>
        <taxon>Oryzeae</taxon>
        <taxon>Oryzinae</taxon>
        <taxon>Oryza</taxon>
    </lineage>
</organism>
<sequence length="203" mass="21461">MRKVAVAMFFVPMVMSASWSPAMARPYADQASGAGGSGNIALPPPPSPHWTGGHRLPPLEQNIAVSKFYMKNAIVFIEIEDKKSKKLITASPLARTRSALLRSPDLLALAATSGSPALLTFGHLSCWASLGPSGIFRAGLTQARPNGRAVPCRPACLNLRPRHGPTTGRAGPAHSRAVLGVLSLVLGHRALGRPKKARPKSQL</sequence>
<reference evidence="3" key="1">
    <citation type="submission" date="2013-06" db="EMBL/GenBank/DDBJ databases">
        <authorList>
            <person name="Zhao Q."/>
        </authorList>
    </citation>
    <scope>NUCLEOTIDE SEQUENCE</scope>
    <source>
        <strain evidence="3">cv. W1943</strain>
    </source>
</reference>
<evidence type="ECO:0000313" key="3">
    <source>
        <dbReference type="Proteomes" id="UP000008022"/>
    </source>
</evidence>
<reference evidence="2" key="2">
    <citation type="submission" date="2015-06" db="UniProtKB">
        <authorList>
            <consortium name="EnsemblPlants"/>
        </authorList>
    </citation>
    <scope>IDENTIFICATION</scope>
</reference>
<dbReference type="AlphaFoldDB" id="A0A0E0NKQ3"/>
<evidence type="ECO:0000256" key="1">
    <source>
        <dbReference type="SAM" id="SignalP"/>
    </source>
</evidence>
<dbReference type="HOGENOM" id="CLU_1191503_0_0_1"/>
<proteinExistence type="predicted"/>
<keyword evidence="3" id="KW-1185">Reference proteome</keyword>
<dbReference type="Gramene" id="ORUFI02G33500.1">
    <property type="protein sequence ID" value="ORUFI02G33500.1"/>
    <property type="gene ID" value="ORUFI02G33500"/>
</dbReference>
<evidence type="ECO:0000313" key="2">
    <source>
        <dbReference type="EnsemblPlants" id="ORUFI02G33500.1"/>
    </source>
</evidence>
<dbReference type="Proteomes" id="UP000008022">
    <property type="component" value="Unassembled WGS sequence"/>
</dbReference>
<name>A0A0E0NKQ3_ORYRU</name>
<dbReference type="OMA" id="GHLSCWA"/>
<accession>A0A0E0NKQ3</accession>
<feature type="chain" id="PRO_5002368892" evidence="1">
    <location>
        <begin position="25"/>
        <end position="203"/>
    </location>
</feature>
<protein>
    <submittedName>
        <fullName evidence="2">Uncharacterized protein</fullName>
    </submittedName>
</protein>